<evidence type="ECO:0000259" key="7">
    <source>
        <dbReference type="PROSITE" id="PS51296"/>
    </source>
</evidence>
<keyword evidence="4" id="KW-0411">Iron-sulfur</keyword>
<keyword evidence="2" id="KW-0479">Metal-binding</keyword>
<dbReference type="InterPro" id="IPR036922">
    <property type="entry name" value="Rieske_2Fe-2S_sf"/>
</dbReference>
<dbReference type="Pfam" id="PF09990">
    <property type="entry name" value="DUF2231"/>
    <property type="match status" value="1"/>
</dbReference>
<evidence type="ECO:0000256" key="3">
    <source>
        <dbReference type="ARBA" id="ARBA00023004"/>
    </source>
</evidence>
<protein>
    <submittedName>
        <fullName evidence="8">(2Fe-2S)-binding protein</fullName>
    </submittedName>
</protein>
<dbReference type="EMBL" id="CP012677">
    <property type="protein sequence ID" value="ALE93790.1"/>
    <property type="molecule type" value="Genomic_DNA"/>
</dbReference>
<comment type="similarity">
    <text evidence="6">Belongs to the bacterial ring-hydroxylating dioxygenase ferredoxin component family.</text>
</comment>
<keyword evidence="1" id="KW-0001">2Fe-2S</keyword>
<keyword evidence="3" id="KW-0408">Iron</keyword>
<dbReference type="Gene3D" id="2.102.10.10">
    <property type="entry name" value="Rieske [2Fe-2S] iron-sulphur domain"/>
    <property type="match status" value="1"/>
</dbReference>
<organism evidence="8 9">
    <name type="scientific">Arthrobacter alpinus</name>
    <dbReference type="NCBI Taxonomy" id="656366"/>
    <lineage>
        <taxon>Bacteria</taxon>
        <taxon>Bacillati</taxon>
        <taxon>Actinomycetota</taxon>
        <taxon>Actinomycetes</taxon>
        <taxon>Micrococcales</taxon>
        <taxon>Micrococcaceae</taxon>
        <taxon>Arthrobacter</taxon>
    </lineage>
</organism>
<comment type="cofactor">
    <cofactor evidence="5">
        <name>[2Fe-2S] cluster</name>
        <dbReference type="ChEBI" id="CHEBI:190135"/>
    </cofactor>
</comment>
<reference evidence="9" key="1">
    <citation type="submission" date="2015-09" db="EMBL/GenBank/DDBJ databases">
        <title>Complete genome of Arthrobacter alpinus strain R3.8.</title>
        <authorList>
            <person name="See-Too W.S."/>
            <person name="Chan K.G."/>
        </authorList>
    </citation>
    <scope>NUCLEOTIDE SEQUENCE [LARGE SCALE GENOMIC DNA]</scope>
    <source>
        <strain evidence="9">R3.8</strain>
    </source>
</reference>
<dbReference type="GO" id="GO:0051537">
    <property type="term" value="F:2 iron, 2 sulfur cluster binding"/>
    <property type="evidence" value="ECO:0007669"/>
    <property type="project" value="UniProtKB-KW"/>
</dbReference>
<dbReference type="KEGG" id="aaq:AOC05_18070"/>
<gene>
    <name evidence="8" type="ORF">AOC05_18070</name>
</gene>
<dbReference type="CDD" id="cd03467">
    <property type="entry name" value="Rieske"/>
    <property type="match status" value="1"/>
</dbReference>
<dbReference type="InterPro" id="IPR017941">
    <property type="entry name" value="Rieske_2Fe-2S"/>
</dbReference>
<evidence type="ECO:0000256" key="4">
    <source>
        <dbReference type="ARBA" id="ARBA00023014"/>
    </source>
</evidence>
<proteinExistence type="inferred from homology"/>
<name>A0A0M4R137_9MICC</name>
<evidence type="ECO:0000313" key="8">
    <source>
        <dbReference type="EMBL" id="ALE93790.1"/>
    </source>
</evidence>
<accession>A0A0M4R137</accession>
<dbReference type="InterPro" id="IPR019251">
    <property type="entry name" value="DUF2231_TM"/>
</dbReference>
<dbReference type="GO" id="GO:0016705">
    <property type="term" value="F:oxidoreductase activity, acting on paired donors, with incorporation or reduction of molecular oxygen"/>
    <property type="evidence" value="ECO:0007669"/>
    <property type="project" value="UniProtKB-ARBA"/>
</dbReference>
<dbReference type="SUPFAM" id="SSF50022">
    <property type="entry name" value="ISP domain"/>
    <property type="match status" value="1"/>
</dbReference>
<evidence type="ECO:0000313" key="9">
    <source>
        <dbReference type="Proteomes" id="UP000062833"/>
    </source>
</evidence>
<dbReference type="Proteomes" id="UP000062833">
    <property type="component" value="Chromosome"/>
</dbReference>
<dbReference type="GO" id="GO:0046872">
    <property type="term" value="F:metal ion binding"/>
    <property type="evidence" value="ECO:0007669"/>
    <property type="project" value="UniProtKB-KW"/>
</dbReference>
<dbReference type="Pfam" id="PF00355">
    <property type="entry name" value="Rieske"/>
    <property type="match status" value="1"/>
</dbReference>
<evidence type="ECO:0000256" key="5">
    <source>
        <dbReference type="ARBA" id="ARBA00034078"/>
    </source>
</evidence>
<keyword evidence="9" id="KW-1185">Reference proteome</keyword>
<dbReference type="PATRIC" id="fig|656366.3.peg.3896"/>
<sequence length="303" mass="31647">MEITPDNSEVMMKVFLPFKALDALENAEYLDGVAAVLQTALRKVIRTGNVKDVLHGVPTGHPLHPMAVQLPIGAWTSAVVLDFVPGAGKASRVLIAIGVLSAAPAVLSGWADWLELHPQQQRVGVVHSAANATGTLLFGTSLVLRCCGRIRAGTIASTLGLATIAVGGTLGGQLAYRQAAGANHAEAVPHLVAPGWHRVGEVGEFTTGKLQRRMVGNVPVIVWRSANENIAVISNECSHLSGPLSEGTVTDVNGDPCVECPWHHSRFSLATGQVMGGPATSPQAAFKTRVVNGMVEVSLPHAG</sequence>
<dbReference type="PANTHER" id="PTHR21496">
    <property type="entry name" value="FERREDOXIN-RELATED"/>
    <property type="match status" value="1"/>
</dbReference>
<evidence type="ECO:0000256" key="6">
    <source>
        <dbReference type="ARBA" id="ARBA00038001"/>
    </source>
</evidence>
<feature type="domain" description="Rieske" evidence="7">
    <location>
        <begin position="196"/>
        <end position="297"/>
    </location>
</feature>
<dbReference type="PANTHER" id="PTHR21496:SF0">
    <property type="entry name" value="RIESKE DOMAIN-CONTAINING PROTEIN"/>
    <property type="match status" value="1"/>
</dbReference>
<dbReference type="AlphaFoldDB" id="A0A0M4R137"/>
<dbReference type="RefSeq" id="WP_231687147.1">
    <property type="nucleotide sequence ID" value="NZ_CP012677.1"/>
</dbReference>
<dbReference type="GO" id="GO:0004497">
    <property type="term" value="F:monooxygenase activity"/>
    <property type="evidence" value="ECO:0007669"/>
    <property type="project" value="UniProtKB-ARBA"/>
</dbReference>
<evidence type="ECO:0000256" key="1">
    <source>
        <dbReference type="ARBA" id="ARBA00022714"/>
    </source>
</evidence>
<dbReference type="PROSITE" id="PS51296">
    <property type="entry name" value="RIESKE"/>
    <property type="match status" value="1"/>
</dbReference>
<evidence type="ECO:0000256" key="2">
    <source>
        <dbReference type="ARBA" id="ARBA00022723"/>
    </source>
</evidence>